<evidence type="ECO:0000259" key="2">
    <source>
        <dbReference type="PROSITE" id="PS51096"/>
    </source>
</evidence>
<keyword evidence="1" id="KW-0808">Transferase</keyword>
<dbReference type="SUPFAM" id="SSF53062">
    <property type="entry name" value="PTS system fructose IIA component-like"/>
    <property type="match status" value="1"/>
</dbReference>
<proteinExistence type="predicted"/>
<organism evidence="3 4">
    <name type="scientific">Massilicoli timonensis</name>
    <dbReference type="NCBI Taxonomy" id="2015901"/>
    <lineage>
        <taxon>Bacteria</taxon>
        <taxon>Bacillati</taxon>
        <taxon>Bacillota</taxon>
        <taxon>Erysipelotrichia</taxon>
        <taxon>Erysipelotrichales</taxon>
        <taxon>Erysipelotrichaceae</taxon>
        <taxon>Massilicoli</taxon>
    </lineage>
</organism>
<dbReference type="InterPro" id="IPR051471">
    <property type="entry name" value="Bacterial_PTS_sugar_comp"/>
</dbReference>
<dbReference type="Gene3D" id="3.40.50.510">
    <property type="entry name" value="Phosphotransferase system, mannose-type IIA component"/>
    <property type="match status" value="1"/>
</dbReference>
<evidence type="ECO:0000313" key="4">
    <source>
        <dbReference type="Proteomes" id="UP001524435"/>
    </source>
</evidence>
<dbReference type="InterPro" id="IPR036662">
    <property type="entry name" value="PTS_EIIA_man-typ_sf"/>
</dbReference>
<gene>
    <name evidence="3" type="ORF">NE663_06485</name>
</gene>
<name>A0ABT1SL04_9FIRM</name>
<dbReference type="Proteomes" id="UP001524435">
    <property type="component" value="Unassembled WGS sequence"/>
</dbReference>
<dbReference type="PROSITE" id="PS51096">
    <property type="entry name" value="PTS_EIIA_TYPE_4"/>
    <property type="match status" value="1"/>
</dbReference>
<keyword evidence="4" id="KW-1185">Reference proteome</keyword>
<dbReference type="PANTHER" id="PTHR33799:SF1">
    <property type="entry name" value="PTS SYSTEM MANNOSE-SPECIFIC EIIAB COMPONENT-RELATED"/>
    <property type="match status" value="1"/>
</dbReference>
<comment type="caution">
    <text evidence="3">The sequence shown here is derived from an EMBL/GenBank/DDBJ whole genome shotgun (WGS) entry which is preliminary data.</text>
</comment>
<dbReference type="InterPro" id="IPR004701">
    <property type="entry name" value="PTS_EIIA_man-typ"/>
</dbReference>
<evidence type="ECO:0000313" key="3">
    <source>
        <dbReference type="EMBL" id="MCQ5121907.1"/>
    </source>
</evidence>
<feature type="domain" description="PTS EIIA type-4" evidence="2">
    <location>
        <begin position="4"/>
        <end position="122"/>
    </location>
</feature>
<dbReference type="EMBL" id="JANGCH010000008">
    <property type="protein sequence ID" value="MCQ5121907.1"/>
    <property type="molecule type" value="Genomic_DNA"/>
</dbReference>
<dbReference type="PANTHER" id="PTHR33799">
    <property type="entry name" value="PTS PERMEASE-RELATED-RELATED"/>
    <property type="match status" value="1"/>
</dbReference>
<accession>A0ABT1SL04</accession>
<protein>
    <submittedName>
        <fullName evidence="3">PTS fructose transporter subunit IIA</fullName>
    </submittedName>
</protein>
<reference evidence="3 4" key="1">
    <citation type="submission" date="2022-06" db="EMBL/GenBank/DDBJ databases">
        <title>Isolation of gut microbiota from human fecal samples.</title>
        <authorList>
            <person name="Pamer E.G."/>
            <person name="Barat B."/>
            <person name="Waligurski E."/>
            <person name="Medina S."/>
            <person name="Paddock L."/>
            <person name="Mostad J."/>
        </authorList>
    </citation>
    <scope>NUCLEOTIDE SEQUENCE [LARGE SCALE GENOMIC DNA]</scope>
    <source>
        <strain evidence="3 4">DFI.6.1</strain>
    </source>
</reference>
<sequence>MSSNTKILVLTHQQLGKVLLKTAASFVDIEDCEWYGLFEDDNIKVLRCLLKEKIAEAEDVLVLTDMLSASTTQIAATLLPRGKIEIVSGVNLAMLIYAIRERNFYDVTDLAEKAKQAALEDIVNVRKRMNEE</sequence>
<dbReference type="Pfam" id="PF03610">
    <property type="entry name" value="EIIA-man"/>
    <property type="match status" value="1"/>
</dbReference>
<dbReference type="RefSeq" id="WP_256197813.1">
    <property type="nucleotide sequence ID" value="NZ_JANGCH010000008.1"/>
</dbReference>
<evidence type="ECO:0000256" key="1">
    <source>
        <dbReference type="ARBA" id="ARBA00022679"/>
    </source>
</evidence>